<keyword evidence="2" id="KW-0288">FMN</keyword>
<accession>A0A7Y9JXQ2</accession>
<evidence type="ECO:0000313" key="8">
    <source>
        <dbReference type="Proteomes" id="UP000577956"/>
    </source>
</evidence>
<keyword evidence="3" id="KW-0560">Oxidoreductase</keyword>
<evidence type="ECO:0000256" key="2">
    <source>
        <dbReference type="ARBA" id="ARBA00022643"/>
    </source>
</evidence>
<dbReference type="InterPro" id="IPR011251">
    <property type="entry name" value="Luciferase-like_dom"/>
</dbReference>
<dbReference type="EMBL" id="JACCBK010000001">
    <property type="protein sequence ID" value="NYD86121.1"/>
    <property type="molecule type" value="Genomic_DNA"/>
</dbReference>
<keyword evidence="4" id="KW-0503">Monooxygenase</keyword>
<dbReference type="SUPFAM" id="SSF51679">
    <property type="entry name" value="Bacterial luciferase-like"/>
    <property type="match status" value="1"/>
</dbReference>
<evidence type="ECO:0000313" key="9">
    <source>
        <dbReference type="Proteomes" id="UP000618382"/>
    </source>
</evidence>
<sequence length="315" mass="33901">MDLRIFTEPQQGASYDDLLAVARATEDLGFDAFFRSDHYLVMGDGDGLPGPTDAWTTLAGLARDTSRIRLGTLVSSATFRHPGVLAIQVAQVDQMSGGRVELGLGAGWFAQEHAAYGIPFPAKRFGLLTEQLEIVTGLWGTPVGERFDHAGEHYTLTDSPALPKPVQTSPLDASRAGVPVIVGGNGPTRTPRLAARFGAEYNQSFPELADVPGRIARVREACVEVGRDPGTLLQSVALVLCVGRDDAELARRAAAIGREVPELREHGIAGTVDEAAARLRELEAQGVQRVYLQVLDLHDLEHLQLVAEQVGTQLR</sequence>
<gene>
    <name evidence="7" type="ORF">BKA21_001670</name>
    <name evidence="6" type="ORF">Col01nite_00300</name>
</gene>
<dbReference type="Proteomes" id="UP000618382">
    <property type="component" value="Unassembled WGS sequence"/>
</dbReference>
<dbReference type="PANTHER" id="PTHR42847:SF4">
    <property type="entry name" value="ALKANESULFONATE MONOOXYGENASE-RELATED"/>
    <property type="match status" value="1"/>
</dbReference>
<dbReference type="NCBIfam" id="TIGR03560">
    <property type="entry name" value="F420_Rv1855c"/>
    <property type="match status" value="1"/>
</dbReference>
<keyword evidence="9" id="KW-1185">Reference proteome</keyword>
<dbReference type="Proteomes" id="UP000577956">
    <property type="component" value="Unassembled WGS sequence"/>
</dbReference>
<evidence type="ECO:0000259" key="5">
    <source>
        <dbReference type="Pfam" id="PF00296"/>
    </source>
</evidence>
<evidence type="ECO:0000256" key="1">
    <source>
        <dbReference type="ARBA" id="ARBA00022630"/>
    </source>
</evidence>
<keyword evidence="1" id="KW-0285">Flavoprotein</keyword>
<proteinExistence type="predicted"/>
<feature type="domain" description="Luciferase-like" evidence="5">
    <location>
        <begin position="7"/>
        <end position="275"/>
    </location>
</feature>
<dbReference type="GO" id="GO:0008726">
    <property type="term" value="F:alkanesulfonate monooxygenase activity"/>
    <property type="evidence" value="ECO:0007669"/>
    <property type="project" value="TreeGrafter"/>
</dbReference>
<dbReference type="Pfam" id="PF00296">
    <property type="entry name" value="Bac_luciferase"/>
    <property type="match status" value="1"/>
</dbReference>
<evidence type="ECO:0000313" key="6">
    <source>
        <dbReference type="EMBL" id="GIG30871.1"/>
    </source>
</evidence>
<dbReference type="InterPro" id="IPR050172">
    <property type="entry name" value="SsuD_RutA_monooxygenase"/>
</dbReference>
<evidence type="ECO:0000313" key="7">
    <source>
        <dbReference type="EMBL" id="NYD86121.1"/>
    </source>
</evidence>
<dbReference type="InterPro" id="IPR019952">
    <property type="entry name" value="F420_OxRdatse_Rv1855c_pred"/>
</dbReference>
<organism evidence="7 8">
    <name type="scientific">Cellulomonas oligotrophica</name>
    <dbReference type="NCBI Taxonomy" id="931536"/>
    <lineage>
        <taxon>Bacteria</taxon>
        <taxon>Bacillati</taxon>
        <taxon>Actinomycetota</taxon>
        <taxon>Actinomycetes</taxon>
        <taxon>Micrococcales</taxon>
        <taxon>Cellulomonadaceae</taxon>
        <taxon>Cellulomonas</taxon>
    </lineage>
</organism>
<dbReference type="Gene3D" id="3.20.20.30">
    <property type="entry name" value="Luciferase-like domain"/>
    <property type="match status" value="1"/>
</dbReference>
<comment type="caution">
    <text evidence="7">The sequence shown here is derived from an EMBL/GenBank/DDBJ whole genome shotgun (WGS) entry which is preliminary data.</text>
</comment>
<dbReference type="GO" id="GO:0046306">
    <property type="term" value="P:alkanesulfonate catabolic process"/>
    <property type="evidence" value="ECO:0007669"/>
    <property type="project" value="TreeGrafter"/>
</dbReference>
<dbReference type="EMBL" id="BONN01000001">
    <property type="protein sequence ID" value="GIG30871.1"/>
    <property type="molecule type" value="Genomic_DNA"/>
</dbReference>
<evidence type="ECO:0000256" key="3">
    <source>
        <dbReference type="ARBA" id="ARBA00023002"/>
    </source>
</evidence>
<protein>
    <submittedName>
        <fullName evidence="7">F420-dependent oxidoreductase-like protein</fullName>
    </submittedName>
    <submittedName>
        <fullName evidence="6">LLM class F420-dependent oxidoreductase</fullName>
    </submittedName>
</protein>
<dbReference type="PANTHER" id="PTHR42847">
    <property type="entry name" value="ALKANESULFONATE MONOOXYGENASE"/>
    <property type="match status" value="1"/>
</dbReference>
<dbReference type="InterPro" id="IPR036661">
    <property type="entry name" value="Luciferase-like_sf"/>
</dbReference>
<dbReference type="RefSeq" id="WP_140457802.1">
    <property type="nucleotide sequence ID" value="NZ_BAABFI010000002.1"/>
</dbReference>
<name>A0A7Y9JXQ2_9CELL</name>
<dbReference type="AlphaFoldDB" id="A0A7Y9JXQ2"/>
<evidence type="ECO:0000256" key="4">
    <source>
        <dbReference type="ARBA" id="ARBA00023033"/>
    </source>
</evidence>
<reference evidence="7 8" key="1">
    <citation type="submission" date="2020-07" db="EMBL/GenBank/DDBJ databases">
        <title>Sequencing the genomes of 1000 actinobacteria strains.</title>
        <authorList>
            <person name="Klenk H.-P."/>
        </authorList>
    </citation>
    <scope>NUCLEOTIDE SEQUENCE [LARGE SCALE GENOMIC DNA]</scope>
    <source>
        <strain evidence="7 8">DSM 24482</strain>
    </source>
</reference>
<reference evidence="6 9" key="2">
    <citation type="submission" date="2021-01" db="EMBL/GenBank/DDBJ databases">
        <title>Whole genome shotgun sequence of Cellulomonas oligotrophica NBRC 109435.</title>
        <authorList>
            <person name="Komaki H."/>
            <person name="Tamura T."/>
        </authorList>
    </citation>
    <scope>NUCLEOTIDE SEQUENCE [LARGE SCALE GENOMIC DNA]</scope>
    <source>
        <strain evidence="6 9">NBRC 109435</strain>
    </source>
</reference>